<dbReference type="Pfam" id="PF01653">
    <property type="entry name" value="DNA_ligase_aden"/>
    <property type="match status" value="1"/>
</dbReference>
<reference evidence="2" key="1">
    <citation type="submission" date="2017-02" db="EMBL/GenBank/DDBJ databases">
        <title>Delving into the versatile metabolic prowess of the omnipresent phylum Bacteroidetes.</title>
        <authorList>
            <person name="Nobu M.K."/>
            <person name="Mei R."/>
            <person name="Narihiro T."/>
            <person name="Kuroda K."/>
            <person name="Liu W.-T."/>
        </authorList>
    </citation>
    <scope>NUCLEOTIDE SEQUENCE</scope>
    <source>
        <strain evidence="2">ADurb.Bin160</strain>
    </source>
</reference>
<dbReference type="EMBL" id="MWDB01000020">
    <property type="protein sequence ID" value="OQB41274.1"/>
    <property type="molecule type" value="Genomic_DNA"/>
</dbReference>
<proteinExistence type="predicted"/>
<feature type="domain" description="NAD-dependent DNA ligase adenylation" evidence="1">
    <location>
        <begin position="1"/>
        <end position="52"/>
    </location>
</feature>
<dbReference type="GO" id="GO:0003911">
    <property type="term" value="F:DNA ligase (NAD+) activity"/>
    <property type="evidence" value="ECO:0007669"/>
    <property type="project" value="InterPro"/>
</dbReference>
<protein>
    <submittedName>
        <fullName evidence="2">NAD-dependent DNA ligase LigA</fullName>
    </submittedName>
</protein>
<keyword evidence="2" id="KW-0436">Ligase</keyword>
<dbReference type="SUPFAM" id="SSF56091">
    <property type="entry name" value="DNA ligase/mRNA capping enzyme, catalytic domain"/>
    <property type="match status" value="1"/>
</dbReference>
<dbReference type="Proteomes" id="UP000485621">
    <property type="component" value="Unassembled WGS sequence"/>
</dbReference>
<sequence length="52" mass="6196">MLSLENSYNAQNLFEREERLLKILEKAEISEKPTYYIEPKFDGLGIELIYQD</sequence>
<evidence type="ECO:0000259" key="1">
    <source>
        <dbReference type="Pfam" id="PF01653"/>
    </source>
</evidence>
<gene>
    <name evidence="2" type="ORF">BWY04_00953</name>
</gene>
<name>A0A1V5ZMY5_9BACT</name>
<organism evidence="2">
    <name type="scientific">candidate division CPR1 bacterium ADurb.Bin160</name>
    <dbReference type="NCBI Taxonomy" id="1852826"/>
    <lineage>
        <taxon>Bacteria</taxon>
        <taxon>candidate division CPR1</taxon>
    </lineage>
</organism>
<evidence type="ECO:0000313" key="2">
    <source>
        <dbReference type="EMBL" id="OQB41274.1"/>
    </source>
</evidence>
<dbReference type="InterPro" id="IPR013839">
    <property type="entry name" value="DNAligase_adenylation"/>
</dbReference>
<dbReference type="Gene3D" id="3.30.470.30">
    <property type="entry name" value="DNA ligase/mRNA capping enzyme"/>
    <property type="match status" value="1"/>
</dbReference>
<dbReference type="AlphaFoldDB" id="A0A1V5ZMY5"/>
<comment type="caution">
    <text evidence="2">The sequence shown here is derived from an EMBL/GenBank/DDBJ whole genome shotgun (WGS) entry which is preliminary data.</text>
</comment>
<accession>A0A1V5ZMY5</accession>